<dbReference type="PANTHER" id="PTHR19848">
    <property type="entry name" value="WD40 REPEAT PROTEIN"/>
    <property type="match status" value="1"/>
</dbReference>
<dbReference type="PROSITE" id="PS00678">
    <property type="entry name" value="WD_REPEATS_1"/>
    <property type="match status" value="1"/>
</dbReference>
<dbReference type="Gene3D" id="2.130.10.10">
    <property type="entry name" value="YVTN repeat-like/Quinoprotein amine dehydrogenase"/>
    <property type="match status" value="1"/>
</dbReference>
<evidence type="ECO:0000313" key="4">
    <source>
        <dbReference type="EMBL" id="CAE0042336.1"/>
    </source>
</evidence>
<feature type="repeat" description="WD" evidence="3">
    <location>
        <begin position="240"/>
        <end position="281"/>
    </location>
</feature>
<dbReference type="InterPro" id="IPR001680">
    <property type="entry name" value="WD40_rpt"/>
</dbReference>
<dbReference type="InterPro" id="IPR019775">
    <property type="entry name" value="WD40_repeat_CS"/>
</dbReference>
<dbReference type="Pfam" id="PF00400">
    <property type="entry name" value="WD40"/>
    <property type="match status" value="2"/>
</dbReference>
<dbReference type="PANTHER" id="PTHR19848:SF8">
    <property type="entry name" value="F-BOX AND WD REPEAT DOMAIN CONTAINING 7"/>
    <property type="match status" value="1"/>
</dbReference>
<dbReference type="InterPro" id="IPR036322">
    <property type="entry name" value="WD40_repeat_dom_sf"/>
</dbReference>
<organism evidence="4">
    <name type="scientific">Rhodosorus marinus</name>
    <dbReference type="NCBI Taxonomy" id="101924"/>
    <lineage>
        <taxon>Eukaryota</taxon>
        <taxon>Rhodophyta</taxon>
        <taxon>Stylonematophyceae</taxon>
        <taxon>Stylonematales</taxon>
        <taxon>Stylonemataceae</taxon>
        <taxon>Rhodosorus</taxon>
    </lineage>
</organism>
<gene>
    <name evidence="4" type="ORF">RMAR00112_LOCUS10301</name>
</gene>
<evidence type="ECO:0000256" key="1">
    <source>
        <dbReference type="ARBA" id="ARBA00022574"/>
    </source>
</evidence>
<dbReference type="SUPFAM" id="SSF50978">
    <property type="entry name" value="WD40 repeat-like"/>
    <property type="match status" value="1"/>
</dbReference>
<reference evidence="4" key="1">
    <citation type="submission" date="2021-01" db="EMBL/GenBank/DDBJ databases">
        <authorList>
            <person name="Corre E."/>
            <person name="Pelletier E."/>
            <person name="Niang G."/>
            <person name="Scheremetjew M."/>
            <person name="Finn R."/>
            <person name="Kale V."/>
            <person name="Holt S."/>
            <person name="Cochrane G."/>
            <person name="Meng A."/>
            <person name="Brown T."/>
            <person name="Cohen L."/>
        </authorList>
    </citation>
    <scope>NUCLEOTIDE SEQUENCE</scope>
    <source>
        <strain evidence="4">CCMP 769</strain>
    </source>
</reference>
<dbReference type="PROSITE" id="PS50294">
    <property type="entry name" value="WD_REPEATS_REGION"/>
    <property type="match status" value="1"/>
</dbReference>
<dbReference type="PROSITE" id="PS50082">
    <property type="entry name" value="WD_REPEATS_2"/>
    <property type="match status" value="1"/>
</dbReference>
<protein>
    <recommendedName>
        <fullName evidence="5">Anaphase-promoting complex subunit 4 WD40 domain-containing protein</fullName>
    </recommendedName>
</protein>
<evidence type="ECO:0000256" key="3">
    <source>
        <dbReference type="PROSITE-ProRule" id="PRU00221"/>
    </source>
</evidence>
<proteinExistence type="predicted"/>
<sequence length="295" mass="32588">MEGFVGVGRFQVGRTDRPGRVCRNKSRMKAGDSSGDGFQFDWDLMQKRISKVRNEEEEREKQYSSNWKSGKAKQEVAAYLKEDYFRRLKLFGPKLISGSHTGSIHMFNLRNAKKEWSAAAHGFEVTALDFNGKYVVSGAVDGTVRLMSSKGEPLKLSSEARHAGIVTMAQLAVRYKRFFSGCVEGSLRAWDLSTGELLGKDKLPSGILCGSVVGKYVLLGCKSGCVEVYSADKIQHVLSLKCFTSNVTCFQYDEDSDLLVAGGSNGDVTMWNLDSGEILLSFKGIIVKSFLNNPE</sequence>
<dbReference type="SMART" id="SM00320">
    <property type="entry name" value="WD40"/>
    <property type="match status" value="3"/>
</dbReference>
<dbReference type="InterPro" id="IPR015943">
    <property type="entry name" value="WD40/YVTN_repeat-like_dom_sf"/>
</dbReference>
<evidence type="ECO:0008006" key="5">
    <source>
        <dbReference type="Google" id="ProtNLM"/>
    </source>
</evidence>
<keyword evidence="1 3" id="KW-0853">WD repeat</keyword>
<name>A0A7S2ZK89_9RHOD</name>
<dbReference type="AlphaFoldDB" id="A0A7S2ZK89"/>
<accession>A0A7S2ZK89</accession>
<dbReference type="EMBL" id="HBHW01013153">
    <property type="protein sequence ID" value="CAE0042336.1"/>
    <property type="molecule type" value="Transcribed_RNA"/>
</dbReference>
<evidence type="ECO:0000256" key="2">
    <source>
        <dbReference type="ARBA" id="ARBA00022737"/>
    </source>
</evidence>
<keyword evidence="2" id="KW-0677">Repeat</keyword>